<dbReference type="EMBL" id="UYYB01010168">
    <property type="protein sequence ID" value="VDM68845.1"/>
    <property type="molecule type" value="Genomic_DNA"/>
</dbReference>
<feature type="compositionally biased region" description="Polar residues" evidence="1">
    <location>
        <begin position="41"/>
        <end position="56"/>
    </location>
</feature>
<keyword evidence="3" id="KW-1185">Reference proteome</keyword>
<evidence type="ECO:0000256" key="1">
    <source>
        <dbReference type="SAM" id="MobiDB-lite"/>
    </source>
</evidence>
<dbReference type="OrthoDB" id="5875531at2759"/>
<feature type="region of interest" description="Disordered" evidence="1">
    <location>
        <begin position="1"/>
        <end position="127"/>
    </location>
</feature>
<reference evidence="2 3" key="1">
    <citation type="submission" date="2018-11" db="EMBL/GenBank/DDBJ databases">
        <authorList>
            <consortium name="Pathogen Informatics"/>
        </authorList>
    </citation>
    <scope>NUCLEOTIDE SEQUENCE [LARGE SCALE GENOMIC DNA]</scope>
</reference>
<accession>A0A3P7KC35</accession>
<gene>
    <name evidence="2" type="ORF">SVUK_LOCUS3843</name>
</gene>
<evidence type="ECO:0000313" key="2">
    <source>
        <dbReference type="EMBL" id="VDM68845.1"/>
    </source>
</evidence>
<dbReference type="Proteomes" id="UP000270094">
    <property type="component" value="Unassembled WGS sequence"/>
</dbReference>
<organism evidence="2 3">
    <name type="scientific">Strongylus vulgaris</name>
    <name type="common">Blood worm</name>
    <dbReference type="NCBI Taxonomy" id="40348"/>
    <lineage>
        <taxon>Eukaryota</taxon>
        <taxon>Metazoa</taxon>
        <taxon>Ecdysozoa</taxon>
        <taxon>Nematoda</taxon>
        <taxon>Chromadorea</taxon>
        <taxon>Rhabditida</taxon>
        <taxon>Rhabditina</taxon>
        <taxon>Rhabditomorpha</taxon>
        <taxon>Strongyloidea</taxon>
        <taxon>Strongylidae</taxon>
        <taxon>Strongylus</taxon>
    </lineage>
</organism>
<protein>
    <submittedName>
        <fullName evidence="2">Uncharacterized protein</fullName>
    </submittedName>
</protein>
<feature type="compositionally biased region" description="Basic and acidic residues" evidence="1">
    <location>
        <begin position="88"/>
        <end position="106"/>
    </location>
</feature>
<dbReference type="AlphaFoldDB" id="A0A3P7KC35"/>
<sequence>MVKKRSAENTESSTAIEGGVAAKQPRLDVNAAKTFPKRNGGPQSAPSVTKPVNSVRSGLIKKKIPPKRASYNEWQNGPGYFSGSGSAGRDRFRQRPRPFQDTRPREIPPLFPTRSGGPPGVSPWSRPPFQEDVRTLEQVMRRAAHDNSSSFEAARQVERLGLGPAMGTMLSSVAERVLSKKENINLALYRGGSFIDT</sequence>
<proteinExistence type="predicted"/>
<evidence type="ECO:0000313" key="3">
    <source>
        <dbReference type="Proteomes" id="UP000270094"/>
    </source>
</evidence>
<name>A0A3P7KC35_STRVU</name>